<feature type="compositionally biased region" description="Acidic residues" evidence="10">
    <location>
        <begin position="488"/>
        <end position="498"/>
    </location>
</feature>
<dbReference type="GO" id="GO:0009002">
    <property type="term" value="F:serine-type D-Ala-D-Ala carboxypeptidase activity"/>
    <property type="evidence" value="ECO:0007669"/>
    <property type="project" value="InterPro"/>
</dbReference>
<evidence type="ECO:0000256" key="5">
    <source>
        <dbReference type="ARBA" id="ARBA00022984"/>
    </source>
</evidence>
<dbReference type="EMBL" id="RCHI01000009">
    <property type="protein sequence ID" value="RLL64528.1"/>
    <property type="molecule type" value="Genomic_DNA"/>
</dbReference>
<dbReference type="PANTHER" id="PTHR21581">
    <property type="entry name" value="D-ALANYL-D-ALANINE CARBOXYPEPTIDASE"/>
    <property type="match status" value="1"/>
</dbReference>
<organism evidence="13 14">
    <name type="scientific">Paenirhodobacter hankyongi</name>
    <dbReference type="NCBI Taxonomy" id="2294033"/>
    <lineage>
        <taxon>Bacteria</taxon>
        <taxon>Pseudomonadati</taxon>
        <taxon>Pseudomonadota</taxon>
        <taxon>Alphaproteobacteria</taxon>
        <taxon>Rhodobacterales</taxon>
        <taxon>Rhodobacter group</taxon>
        <taxon>Paenirhodobacter</taxon>
    </lineage>
</organism>
<reference evidence="13 14" key="1">
    <citation type="submission" date="2018-10" db="EMBL/GenBank/DDBJ databases">
        <title>Rhodobacter sp . BO-81.</title>
        <authorList>
            <person name="Im W.T."/>
        </authorList>
    </citation>
    <scope>NUCLEOTIDE SEQUENCE [LARGE SCALE GENOMIC DNA]</scope>
    <source>
        <strain evidence="13 14">BO-81</strain>
    </source>
</reference>
<evidence type="ECO:0000256" key="7">
    <source>
        <dbReference type="PIRSR" id="PIRSR618044-1"/>
    </source>
</evidence>
<dbReference type="Pfam" id="PF00768">
    <property type="entry name" value="Peptidase_S11"/>
    <property type="match status" value="1"/>
</dbReference>
<feature type="active site" description="Proton acceptor" evidence="7">
    <location>
        <position position="141"/>
    </location>
</feature>
<evidence type="ECO:0000256" key="6">
    <source>
        <dbReference type="ARBA" id="ARBA00023316"/>
    </source>
</evidence>
<keyword evidence="3" id="KW-0378">Hydrolase</keyword>
<dbReference type="PRINTS" id="PR00725">
    <property type="entry name" value="DADACBPTASE1"/>
</dbReference>
<keyword evidence="13" id="KW-0645">Protease</keyword>
<keyword evidence="2" id="KW-0732">Signal</keyword>
<evidence type="ECO:0000256" key="2">
    <source>
        <dbReference type="ARBA" id="ARBA00022729"/>
    </source>
</evidence>
<sequence>MPVNALNLCGFTAATPCRRGVAAAALTTPRRRAGRIHEIWGHCLSVVAKALENRRFSGGKSRVRLAFKAPANNGARGSTRTETVTTLARWVRYGLFALSLIFLPLAALAAPFAAMVMDARTGEVLYSQNADTRLHPASLTKMMTLYLTFDAIERGQVSLDSVVTVTAHAASQPPSRLGLRPGQKIQLRYLIRAAAVKSANDAAAAIGDYLGGDEAGFASKMNRMAKALGMKNTTFRNANGLTREGHMSTARDMTLLGRHLIYDFPQYYNLFSRRTADAGIAKVSSTNRRFLDAYDGADGIKTGYTVPAGFNLVASAQRGNKRIIATVFGGTSTAQRNAKVAELLDLGFSRAPGSTTVDKPTPPALMADATGVAGPEVSGAEDDADEGDAPVAAAKTLRLAGAPPASPRPKARPGTATDDAGAIAMAAVSAAAPAAPAAAPVAAVAEVTDVVAQAAAPAAPARTTAPVAAAGFVQAAAPQPETLAMNDFSEDTPAEGDAPDPREPMFVQTSTPQPETLEMAGHKNPTDNTVILAALTPPAPAPQQEREVVARASSSGGRNWGVNVGKFPSQYAAERSLLKTALMESDTLGDALRKVARGKTGFEANFVGMTKAGAELACARLIARASDCTVIGP</sequence>
<dbReference type="PANTHER" id="PTHR21581:SF6">
    <property type="entry name" value="TRAFFICKING PROTEIN PARTICLE COMPLEX SUBUNIT 12"/>
    <property type="match status" value="1"/>
</dbReference>
<feature type="domain" description="Peptidase S11 D-alanyl-D-alanine carboxypeptidase A N-terminal" evidence="12">
    <location>
        <begin position="113"/>
        <end position="330"/>
    </location>
</feature>
<dbReference type="SUPFAM" id="SSF56601">
    <property type="entry name" value="beta-lactamase/transpeptidase-like"/>
    <property type="match status" value="1"/>
</dbReference>
<feature type="region of interest" description="Disordered" evidence="10">
    <location>
        <begin position="398"/>
        <end position="417"/>
    </location>
</feature>
<evidence type="ECO:0000313" key="13">
    <source>
        <dbReference type="EMBL" id="RLL64528.1"/>
    </source>
</evidence>
<feature type="active site" description="Acyl-ester intermediate" evidence="7">
    <location>
        <position position="138"/>
    </location>
</feature>
<name>A0A421BNX1_9RHOB</name>
<keyword evidence="11" id="KW-1133">Transmembrane helix</keyword>
<protein>
    <submittedName>
        <fullName evidence="13">D-alanyl-D-alanine carboxypeptidase</fullName>
    </submittedName>
</protein>
<dbReference type="AlphaFoldDB" id="A0A421BNX1"/>
<dbReference type="GO" id="GO:0006508">
    <property type="term" value="P:proteolysis"/>
    <property type="evidence" value="ECO:0007669"/>
    <property type="project" value="InterPro"/>
</dbReference>
<dbReference type="Gene3D" id="3.40.710.10">
    <property type="entry name" value="DD-peptidase/beta-lactamase superfamily"/>
    <property type="match status" value="1"/>
</dbReference>
<evidence type="ECO:0000256" key="1">
    <source>
        <dbReference type="ARBA" id="ARBA00007164"/>
    </source>
</evidence>
<proteinExistence type="inferred from homology"/>
<dbReference type="Proteomes" id="UP000279673">
    <property type="component" value="Unassembled WGS sequence"/>
</dbReference>
<keyword evidence="11" id="KW-0472">Membrane</keyword>
<comment type="similarity">
    <text evidence="1 9">Belongs to the peptidase S11 family.</text>
</comment>
<evidence type="ECO:0000256" key="3">
    <source>
        <dbReference type="ARBA" id="ARBA00022801"/>
    </source>
</evidence>
<evidence type="ECO:0000256" key="8">
    <source>
        <dbReference type="PIRSR" id="PIRSR618044-2"/>
    </source>
</evidence>
<feature type="region of interest" description="Disordered" evidence="10">
    <location>
        <begin position="486"/>
        <end position="509"/>
    </location>
</feature>
<keyword evidence="14" id="KW-1185">Reference proteome</keyword>
<evidence type="ECO:0000256" key="9">
    <source>
        <dbReference type="RuleBase" id="RU004016"/>
    </source>
</evidence>
<feature type="binding site" evidence="8">
    <location>
        <position position="301"/>
    </location>
    <ligand>
        <name>substrate</name>
    </ligand>
</feature>
<gene>
    <name evidence="13" type="ORF">DYS74_11140</name>
</gene>
<evidence type="ECO:0000313" key="14">
    <source>
        <dbReference type="Proteomes" id="UP000279673"/>
    </source>
</evidence>
<keyword evidence="5" id="KW-0573">Peptidoglycan synthesis</keyword>
<keyword evidence="13" id="KW-0121">Carboxypeptidase</keyword>
<dbReference type="GO" id="GO:0009252">
    <property type="term" value="P:peptidoglycan biosynthetic process"/>
    <property type="evidence" value="ECO:0007669"/>
    <property type="project" value="UniProtKB-KW"/>
</dbReference>
<keyword evidence="4" id="KW-0133">Cell shape</keyword>
<dbReference type="InterPro" id="IPR018044">
    <property type="entry name" value="Peptidase_S11"/>
</dbReference>
<dbReference type="InterPro" id="IPR001967">
    <property type="entry name" value="Peptidase_S11_N"/>
</dbReference>
<dbReference type="GO" id="GO:0071555">
    <property type="term" value="P:cell wall organization"/>
    <property type="evidence" value="ECO:0007669"/>
    <property type="project" value="UniProtKB-KW"/>
</dbReference>
<evidence type="ECO:0000256" key="4">
    <source>
        <dbReference type="ARBA" id="ARBA00022960"/>
    </source>
</evidence>
<accession>A0A421BNX1</accession>
<feature type="region of interest" description="Disordered" evidence="10">
    <location>
        <begin position="351"/>
        <end position="387"/>
    </location>
</feature>
<comment type="caution">
    <text evidence="13">The sequence shown here is derived from an EMBL/GenBank/DDBJ whole genome shotgun (WGS) entry which is preliminary data.</text>
</comment>
<evidence type="ECO:0000259" key="12">
    <source>
        <dbReference type="Pfam" id="PF00768"/>
    </source>
</evidence>
<feature type="transmembrane region" description="Helical" evidence="11">
    <location>
        <begin position="95"/>
        <end position="117"/>
    </location>
</feature>
<keyword evidence="6" id="KW-0961">Cell wall biogenesis/degradation</keyword>
<evidence type="ECO:0000256" key="10">
    <source>
        <dbReference type="SAM" id="MobiDB-lite"/>
    </source>
</evidence>
<evidence type="ECO:0000256" key="11">
    <source>
        <dbReference type="SAM" id="Phobius"/>
    </source>
</evidence>
<dbReference type="InterPro" id="IPR012338">
    <property type="entry name" value="Beta-lactam/transpept-like"/>
</dbReference>
<keyword evidence="11" id="KW-0812">Transmembrane</keyword>
<feature type="active site" evidence="7">
    <location>
        <position position="198"/>
    </location>
</feature>
<dbReference type="GO" id="GO:0008360">
    <property type="term" value="P:regulation of cell shape"/>
    <property type="evidence" value="ECO:0007669"/>
    <property type="project" value="UniProtKB-KW"/>
</dbReference>